<dbReference type="InterPro" id="IPR001509">
    <property type="entry name" value="Epimerase_deHydtase"/>
</dbReference>
<dbReference type="InterPro" id="IPR036291">
    <property type="entry name" value="NAD(P)-bd_dom_sf"/>
</dbReference>
<protein>
    <submittedName>
        <fullName evidence="5">NAD(P)-binding protein</fullName>
    </submittedName>
</protein>
<keyword evidence="2" id="KW-0119">Carbohydrate metabolism</keyword>
<dbReference type="PANTHER" id="PTHR43103">
    <property type="entry name" value="NUCLEOSIDE-DIPHOSPHATE-SUGAR EPIMERASE"/>
    <property type="match status" value="1"/>
</dbReference>
<dbReference type="Gene3D" id="3.40.50.720">
    <property type="entry name" value="NAD(P)-binding Rossmann-like Domain"/>
    <property type="match status" value="1"/>
</dbReference>
<dbReference type="Pfam" id="PF01370">
    <property type="entry name" value="Epimerase"/>
    <property type="match status" value="1"/>
</dbReference>
<evidence type="ECO:0000256" key="2">
    <source>
        <dbReference type="ARBA" id="ARBA00023277"/>
    </source>
</evidence>
<gene>
    <name evidence="5" type="ORF">K489DRAFT_320114</name>
</gene>
<dbReference type="SUPFAM" id="SSF51735">
    <property type="entry name" value="NAD(P)-binding Rossmann-fold domains"/>
    <property type="match status" value="1"/>
</dbReference>
<dbReference type="AlphaFoldDB" id="A0A6J3M343"/>
<reference evidence="5" key="3">
    <citation type="submission" date="2025-08" db="UniProtKB">
        <authorList>
            <consortium name="RefSeq"/>
        </authorList>
    </citation>
    <scope>IDENTIFICATION</scope>
    <source>
        <strain evidence="5">CBS 342.82</strain>
    </source>
</reference>
<evidence type="ECO:0000259" key="3">
    <source>
        <dbReference type="Pfam" id="PF01370"/>
    </source>
</evidence>
<reference evidence="5" key="2">
    <citation type="submission" date="2020-04" db="EMBL/GenBank/DDBJ databases">
        <authorList>
            <consortium name="NCBI Genome Project"/>
        </authorList>
    </citation>
    <scope>NUCLEOTIDE SEQUENCE</scope>
    <source>
        <strain evidence="5">CBS 342.82</strain>
    </source>
</reference>
<feature type="domain" description="NAD-dependent epimerase/dehydratase" evidence="3">
    <location>
        <begin position="3"/>
        <end position="195"/>
    </location>
</feature>
<dbReference type="PANTHER" id="PTHR43103:SF3">
    <property type="entry name" value="ADP-L-GLYCERO-D-MANNO-HEPTOSE-6-EPIMERASE"/>
    <property type="match status" value="1"/>
</dbReference>
<evidence type="ECO:0000313" key="4">
    <source>
        <dbReference type="Proteomes" id="UP000504637"/>
    </source>
</evidence>
<dbReference type="OrthoDB" id="16464at2759"/>
<evidence type="ECO:0000256" key="1">
    <source>
        <dbReference type="ARBA" id="ARBA00022857"/>
    </source>
</evidence>
<keyword evidence="1" id="KW-0521">NADP</keyword>
<evidence type="ECO:0000313" key="5">
    <source>
        <dbReference type="RefSeq" id="XP_033459349.1"/>
    </source>
</evidence>
<keyword evidence="4" id="KW-1185">Reference proteome</keyword>
<sequence>MKILITGAGGFIGQLLATHLLEQDGIEVVLADIVEPPVPTKAKHRENAHCLEVDIFASPEAVLFRDLNAIYAFHGIMSAGSEANFDLGYQVNLYSNLKLLDAIRRVCPGVRLIFSSSVAIFGQPLPELPNETTYPTPQSCYGIQKAIVELAINDYTRRGFINGFTLRLPTISPRAGKATQAASNWVSGIIREPLQGLESELPVDDDFRVWISSPTTLAKNLIHVLTLPRDCLPSHIRQIQLPGITVTSKEMLSALGEVGGSDATDLVKRTTPSPEISAILHSWPPALDDTKARELGFVADQSFLETVKEFAAALKS</sequence>
<reference evidence="5" key="1">
    <citation type="submission" date="2020-01" db="EMBL/GenBank/DDBJ databases">
        <authorList>
            <consortium name="DOE Joint Genome Institute"/>
            <person name="Haridas S."/>
            <person name="Albert R."/>
            <person name="Binder M."/>
            <person name="Bloem J."/>
            <person name="Labutti K."/>
            <person name="Salamov A."/>
            <person name="Andreopoulos B."/>
            <person name="Baker S.E."/>
            <person name="Barry K."/>
            <person name="Bills G."/>
            <person name="Bluhm B.H."/>
            <person name="Cannon C."/>
            <person name="Castanera R."/>
            <person name="Culley D.E."/>
            <person name="Daum C."/>
            <person name="Ezra D."/>
            <person name="Gonzalez J.B."/>
            <person name="Henrissat B."/>
            <person name="Kuo A."/>
            <person name="Liang C."/>
            <person name="Lipzen A."/>
            <person name="Lutzoni F."/>
            <person name="Magnuson J."/>
            <person name="Mondo S."/>
            <person name="Nolan M."/>
            <person name="Ohm R."/>
            <person name="Pangilinan J."/>
            <person name="Park H.-J."/>
            <person name="Ramirez L."/>
            <person name="Alfaro M."/>
            <person name="Sun H."/>
            <person name="Tritt A."/>
            <person name="Yoshinaga Y."/>
            <person name="Zwiers L.-H."/>
            <person name="Turgeon B.G."/>
            <person name="Goodwin S.B."/>
            <person name="Spatafora J.W."/>
            <person name="Crous P.W."/>
            <person name="Grigoriev I.V."/>
        </authorList>
    </citation>
    <scope>NUCLEOTIDE SEQUENCE</scope>
    <source>
        <strain evidence="5">CBS 342.82</strain>
    </source>
</reference>
<accession>A0A6J3M343</accession>
<name>A0A6J3M343_9PEZI</name>
<organism evidence="5">
    <name type="scientific">Dissoconium aciculare CBS 342.82</name>
    <dbReference type="NCBI Taxonomy" id="1314786"/>
    <lineage>
        <taxon>Eukaryota</taxon>
        <taxon>Fungi</taxon>
        <taxon>Dikarya</taxon>
        <taxon>Ascomycota</taxon>
        <taxon>Pezizomycotina</taxon>
        <taxon>Dothideomycetes</taxon>
        <taxon>Dothideomycetidae</taxon>
        <taxon>Mycosphaerellales</taxon>
        <taxon>Dissoconiaceae</taxon>
        <taxon>Dissoconium</taxon>
    </lineage>
</organism>
<proteinExistence type="predicted"/>
<dbReference type="RefSeq" id="XP_033459349.1">
    <property type="nucleotide sequence ID" value="XM_033601432.1"/>
</dbReference>
<dbReference type="Proteomes" id="UP000504637">
    <property type="component" value="Unplaced"/>
</dbReference>
<dbReference type="Gene3D" id="3.90.25.10">
    <property type="entry name" value="UDP-galactose 4-epimerase, domain 1"/>
    <property type="match status" value="1"/>
</dbReference>
<dbReference type="GeneID" id="54359232"/>